<gene>
    <name evidence="2" type="ORF">Tci_064529</name>
</gene>
<feature type="compositionally biased region" description="Low complexity" evidence="1">
    <location>
        <begin position="97"/>
        <end position="109"/>
    </location>
</feature>
<feature type="region of interest" description="Disordered" evidence="1">
    <location>
        <begin position="95"/>
        <end position="126"/>
    </location>
</feature>
<evidence type="ECO:0000313" key="2">
    <source>
        <dbReference type="EMBL" id="GEU92551.1"/>
    </source>
</evidence>
<evidence type="ECO:0000256" key="1">
    <source>
        <dbReference type="SAM" id="MobiDB-lite"/>
    </source>
</evidence>
<dbReference type="GO" id="GO:0003964">
    <property type="term" value="F:RNA-directed DNA polymerase activity"/>
    <property type="evidence" value="ECO:0007669"/>
    <property type="project" value="UniProtKB-KW"/>
</dbReference>
<keyword evidence="2" id="KW-0548">Nucleotidyltransferase</keyword>
<organism evidence="2">
    <name type="scientific">Tanacetum cinerariifolium</name>
    <name type="common">Dalmatian daisy</name>
    <name type="synonym">Chrysanthemum cinerariifolium</name>
    <dbReference type="NCBI Taxonomy" id="118510"/>
    <lineage>
        <taxon>Eukaryota</taxon>
        <taxon>Viridiplantae</taxon>
        <taxon>Streptophyta</taxon>
        <taxon>Embryophyta</taxon>
        <taxon>Tracheophyta</taxon>
        <taxon>Spermatophyta</taxon>
        <taxon>Magnoliopsida</taxon>
        <taxon>eudicotyledons</taxon>
        <taxon>Gunneridae</taxon>
        <taxon>Pentapetalae</taxon>
        <taxon>asterids</taxon>
        <taxon>campanulids</taxon>
        <taxon>Asterales</taxon>
        <taxon>Asteraceae</taxon>
        <taxon>Asteroideae</taxon>
        <taxon>Anthemideae</taxon>
        <taxon>Anthemidinae</taxon>
        <taxon>Tanacetum</taxon>
    </lineage>
</organism>
<comment type="caution">
    <text evidence="2">The sequence shown here is derived from an EMBL/GenBank/DDBJ whole genome shotgun (WGS) entry which is preliminary data.</text>
</comment>
<keyword evidence="2" id="KW-0695">RNA-directed DNA polymerase</keyword>
<dbReference type="AlphaFoldDB" id="A0A6L2P212"/>
<reference evidence="2" key="1">
    <citation type="journal article" date="2019" name="Sci. Rep.">
        <title>Draft genome of Tanacetum cinerariifolium, the natural source of mosquito coil.</title>
        <authorList>
            <person name="Yamashiro T."/>
            <person name="Shiraishi A."/>
            <person name="Satake H."/>
            <person name="Nakayama K."/>
        </authorList>
    </citation>
    <scope>NUCLEOTIDE SEQUENCE</scope>
</reference>
<accession>A0A6L2P212</accession>
<proteinExistence type="predicted"/>
<keyword evidence="2" id="KW-0808">Transferase</keyword>
<name>A0A6L2P212_TANCI</name>
<dbReference type="EMBL" id="BKCJ010010654">
    <property type="protein sequence ID" value="GEU92551.1"/>
    <property type="molecule type" value="Genomic_DNA"/>
</dbReference>
<protein>
    <submittedName>
        <fullName evidence="2">Reverse transcriptase domain-containing protein</fullName>
    </submittedName>
</protein>
<sequence>MTTPFLATTPRAGVIILFVIISYFDDEITTLPVRPTPPSLDCILALSGYLLDYGDESLDEDLSDIVESLHTHTASTSVDHPPSTQPLPTIHAFAQIPSSSSSPPSLLPSSSPPPSLLPSSSLVPPPEHIESVGDNIDFLSASLEYAMEEMMSTIVGLLEQHDVVERQEDNVAENANNKQNELTQGVLNAAAAGIFLYKIPNQAYQLLEDKVLLKLDWAKNQKTKSSPKKTIAFIDEGSSNSNTNKIMARVDAMTLKMDAQYKEL</sequence>